<reference evidence="2" key="2">
    <citation type="submission" date="2015-06" db="UniProtKB">
        <authorList>
            <consortium name="EnsemblPlants"/>
        </authorList>
    </citation>
    <scope>IDENTIFICATION</scope>
</reference>
<keyword evidence="3" id="KW-1185">Reference proteome</keyword>
<sequence>MEYAAMRSPQRRLGDGGSAAVPGGSPGTAMPAVHGGGAAGRGEEVHGSGSAAGRGEEVHDGVAVTGCGAGAVDAGEERLAGVGEEVEERPAAAEVVVEEDTAVLAGGATL</sequence>
<protein>
    <recommendedName>
        <fullName evidence="4">DUF834 domain-containing protein</fullName>
    </recommendedName>
</protein>
<dbReference type="Proteomes" id="UP000008022">
    <property type="component" value="Unassembled WGS sequence"/>
</dbReference>
<accession>A0A0E0QGP2</accession>
<dbReference type="Gramene" id="ORUFI08G09940.1">
    <property type="protein sequence ID" value="ORUFI08G09940.1"/>
    <property type="gene ID" value="ORUFI08G09940"/>
</dbReference>
<reference evidence="3" key="1">
    <citation type="submission" date="2013-06" db="EMBL/GenBank/DDBJ databases">
        <authorList>
            <person name="Zhao Q."/>
        </authorList>
    </citation>
    <scope>NUCLEOTIDE SEQUENCE</scope>
    <source>
        <strain evidence="3">cv. W1943</strain>
    </source>
</reference>
<evidence type="ECO:0000313" key="2">
    <source>
        <dbReference type="EnsemblPlants" id="ORUFI08G09940.1"/>
    </source>
</evidence>
<dbReference type="EnsemblPlants" id="ORUFI08G09940.1">
    <property type="protein sequence ID" value="ORUFI08G09940.1"/>
    <property type="gene ID" value="ORUFI08G09940"/>
</dbReference>
<proteinExistence type="predicted"/>
<dbReference type="AlphaFoldDB" id="A0A0E0QGP2"/>
<feature type="region of interest" description="Disordered" evidence="1">
    <location>
        <begin position="1"/>
        <end position="56"/>
    </location>
</feature>
<organism evidence="2 3">
    <name type="scientific">Oryza rufipogon</name>
    <name type="common">Brownbeard rice</name>
    <name type="synonym">Asian wild rice</name>
    <dbReference type="NCBI Taxonomy" id="4529"/>
    <lineage>
        <taxon>Eukaryota</taxon>
        <taxon>Viridiplantae</taxon>
        <taxon>Streptophyta</taxon>
        <taxon>Embryophyta</taxon>
        <taxon>Tracheophyta</taxon>
        <taxon>Spermatophyta</taxon>
        <taxon>Magnoliopsida</taxon>
        <taxon>Liliopsida</taxon>
        <taxon>Poales</taxon>
        <taxon>Poaceae</taxon>
        <taxon>BOP clade</taxon>
        <taxon>Oryzoideae</taxon>
        <taxon>Oryzeae</taxon>
        <taxon>Oryzinae</taxon>
        <taxon>Oryza</taxon>
    </lineage>
</organism>
<evidence type="ECO:0008006" key="4">
    <source>
        <dbReference type="Google" id="ProtNLM"/>
    </source>
</evidence>
<evidence type="ECO:0000313" key="3">
    <source>
        <dbReference type="Proteomes" id="UP000008022"/>
    </source>
</evidence>
<name>A0A0E0QGP2_ORYRU</name>
<evidence type="ECO:0000256" key="1">
    <source>
        <dbReference type="SAM" id="MobiDB-lite"/>
    </source>
</evidence>
<dbReference type="HOGENOM" id="CLU_173600_0_0_1"/>